<name>A0AAQ3WVD2_PASNO</name>
<feature type="domain" description="AT3G52170-like helix-turn-helix" evidence="2">
    <location>
        <begin position="55"/>
        <end position="104"/>
    </location>
</feature>
<sequence>MQAPARLSSSAASKRVIAGVSSSVTRSYYRTTRGKAHAAPLSAQEPPPKGQKKITKQERRARVVEFVDNFRASNDGRFPTITSVRQQVGGCHYTVRSILQELEYNAKLPPGNAKAGPLQEMVEVTEHYRSTDEAKVAQLQGTVEVAETSRPKAEATVAQLEGAPEFTDHSQPKGDIVKNPDNCDSFKSSEEIQDVDDMLISQEAATRTGIVEKTETWTSVGSSPYNVETEAAKHAMDTLETCKTADGPPTLSDQTESESMNVLTNKPSVSLREEAKPDPGNQQRKREGDKSDVKNTKESLNASEPSVSDQSGCDKVNEANTHDREHNLKPEPEESNMGLFGSLKSFANGIKNFWRKLPGAGKDIDKCRKYRKGVPDTGLIADSIQELKNSGLQFGDDIGIGQRLGKEEENKVQTSPVEEDNKGSLAKKSKLSTINP</sequence>
<feature type="compositionally biased region" description="Basic and acidic residues" evidence="1">
    <location>
        <begin position="315"/>
        <end position="332"/>
    </location>
</feature>
<evidence type="ECO:0000313" key="4">
    <source>
        <dbReference type="Proteomes" id="UP001341281"/>
    </source>
</evidence>
<dbReference type="PANTHER" id="PTHR34568">
    <property type="entry name" value="RRM DOMAIN-CONTAINING PROTEIN"/>
    <property type="match status" value="1"/>
</dbReference>
<dbReference type="InterPro" id="IPR058942">
    <property type="entry name" value="AT3G52170-like"/>
</dbReference>
<feature type="compositionally biased region" description="Polar residues" evidence="1">
    <location>
        <begin position="251"/>
        <end position="268"/>
    </location>
</feature>
<feature type="compositionally biased region" description="Basic and acidic residues" evidence="1">
    <location>
        <begin position="284"/>
        <end position="297"/>
    </location>
</feature>
<evidence type="ECO:0000256" key="1">
    <source>
        <dbReference type="SAM" id="MobiDB-lite"/>
    </source>
</evidence>
<organism evidence="3 4">
    <name type="scientific">Paspalum notatum var. saurae</name>
    <dbReference type="NCBI Taxonomy" id="547442"/>
    <lineage>
        <taxon>Eukaryota</taxon>
        <taxon>Viridiplantae</taxon>
        <taxon>Streptophyta</taxon>
        <taxon>Embryophyta</taxon>
        <taxon>Tracheophyta</taxon>
        <taxon>Spermatophyta</taxon>
        <taxon>Magnoliopsida</taxon>
        <taxon>Liliopsida</taxon>
        <taxon>Poales</taxon>
        <taxon>Poaceae</taxon>
        <taxon>PACMAD clade</taxon>
        <taxon>Panicoideae</taxon>
        <taxon>Andropogonodae</taxon>
        <taxon>Paspaleae</taxon>
        <taxon>Paspalinae</taxon>
        <taxon>Paspalum</taxon>
    </lineage>
</organism>
<dbReference type="EMBL" id="CP144749">
    <property type="protein sequence ID" value="WVZ74466.1"/>
    <property type="molecule type" value="Genomic_DNA"/>
</dbReference>
<dbReference type="InterPro" id="IPR058941">
    <property type="entry name" value="HTH_AT3G52170-like"/>
</dbReference>
<keyword evidence="4" id="KW-1185">Reference proteome</keyword>
<dbReference type="AlphaFoldDB" id="A0AAQ3WVD2"/>
<feature type="region of interest" description="Disordered" evidence="1">
    <location>
        <begin position="404"/>
        <end position="436"/>
    </location>
</feature>
<dbReference type="PANTHER" id="PTHR34568:SF4">
    <property type="entry name" value="OS02G0638000 PROTEIN"/>
    <property type="match status" value="1"/>
</dbReference>
<reference evidence="3 4" key="1">
    <citation type="submission" date="2024-02" db="EMBL/GenBank/DDBJ databases">
        <title>High-quality chromosome-scale genome assembly of Pensacola bahiagrass (Paspalum notatum Flugge var. saurae).</title>
        <authorList>
            <person name="Vega J.M."/>
            <person name="Podio M."/>
            <person name="Orjuela J."/>
            <person name="Siena L.A."/>
            <person name="Pessino S.C."/>
            <person name="Combes M.C."/>
            <person name="Mariac C."/>
            <person name="Albertini E."/>
            <person name="Pupilli F."/>
            <person name="Ortiz J.P.A."/>
            <person name="Leblanc O."/>
        </authorList>
    </citation>
    <scope>NUCLEOTIDE SEQUENCE [LARGE SCALE GENOMIC DNA]</scope>
    <source>
        <strain evidence="3">R1</strain>
        <tissue evidence="3">Leaf</tissue>
    </source>
</reference>
<evidence type="ECO:0000259" key="2">
    <source>
        <dbReference type="Pfam" id="PF25896"/>
    </source>
</evidence>
<dbReference type="Proteomes" id="UP001341281">
    <property type="component" value="Chromosome 05"/>
</dbReference>
<feature type="region of interest" description="Disordered" evidence="1">
    <location>
        <begin position="29"/>
        <end position="58"/>
    </location>
</feature>
<gene>
    <name evidence="3" type="ORF">U9M48_022645</name>
</gene>
<protein>
    <recommendedName>
        <fullName evidence="2">AT3G52170-like helix-turn-helix domain-containing protein</fullName>
    </recommendedName>
</protein>
<feature type="region of interest" description="Disordered" evidence="1">
    <location>
        <begin position="242"/>
        <end position="340"/>
    </location>
</feature>
<feature type="compositionally biased region" description="Polar residues" evidence="1">
    <location>
        <begin position="298"/>
        <end position="311"/>
    </location>
</feature>
<evidence type="ECO:0000313" key="3">
    <source>
        <dbReference type="EMBL" id="WVZ74466.1"/>
    </source>
</evidence>
<proteinExistence type="predicted"/>
<accession>A0AAQ3WVD2</accession>
<dbReference type="Pfam" id="PF25896">
    <property type="entry name" value="HTH_AT3G52170"/>
    <property type="match status" value="1"/>
</dbReference>